<dbReference type="PANTHER" id="PTHR11010">
    <property type="entry name" value="PROTEASE S28 PRO-X CARBOXYPEPTIDASE-RELATED"/>
    <property type="match status" value="1"/>
</dbReference>
<feature type="compositionally biased region" description="Polar residues" evidence="6">
    <location>
        <begin position="12"/>
        <end position="21"/>
    </location>
</feature>
<evidence type="ECO:0000313" key="9">
    <source>
        <dbReference type="EMBL" id="TGO81038.1"/>
    </source>
</evidence>
<dbReference type="GO" id="GO:0006508">
    <property type="term" value="P:proteolysis"/>
    <property type="evidence" value="ECO:0007669"/>
    <property type="project" value="UniProtKB-KW"/>
</dbReference>
<keyword evidence="7" id="KW-0812">Transmembrane</keyword>
<keyword evidence="7" id="KW-0472">Membrane</keyword>
<dbReference type="AlphaFoldDB" id="A0A4Z1K5V5"/>
<keyword evidence="3" id="KW-0732">Signal</keyword>
<feature type="compositionally biased region" description="Basic and acidic residues" evidence="6">
    <location>
        <begin position="22"/>
        <end position="31"/>
    </location>
</feature>
<sequence>MPKRREYLPIPGSSNESQASRLDSDLDHASEKPSSGRHVNLSKILNFRYYIVALVVCICFMFGFISGFHSSPSIRRPYTTGHGTTSSCVTQDTRREWRSLSHLEKDAYISAVQCLPTQPSILNLPHTLYDDFAWVHTHKGDETLDTAGFFPWHRYFILSYEKILRKQCNYTGSMPYWDWTLDWTDFHSSPLWDPHTGFGGSGNTSAAASVGRGHCVTDGPFTELRPLYYDRDIQQHCLSRAFRTGETLELAMSKISPAAVEAVLARQDYQNFTFWLEKDTHKSMPYVIQGEWMRTSVTNDPIWFLAHMQLDRLWWIWQSRNPETRFYEFHGVGWGGSNQDASRSDKVDIGGLLPSITVEQLLRTDSDIMCYNSDNRTFRNCYWLNDTFYRPGGPVFFFDTGEHGISEFMVSMLLEEAMGRSALMALAQKYNGLAILWEHRFYGASLPFELENKTGVALAGFDAYKYLTTEQVREMAPNYMGPGAETSTVSISNCIALEDTVYFARNFQPSTLRKYWLMLSPSNTPWIFIGGSYPGIRAAIARQRNPEIWFASWASSAPVQAQVDMSVYFNPIQQAMTDNCSKDVHIAVDYADKVFQYGSRDEVLLLRQEIYMTGRANPAINKGLHSVDNFPLSPTDMTLWEASQILATPFQHTSHNFQLYGFDSALLSFCNYLEQYDPSASVLFPHSASANEVEAFRDWIQTSHSSTSTRIGIAATYNASTAFFAYISAIYRKMADDYSDQGSGFSLPPSSLGDGVSWKWQYCSEFGFLQSSNTTNPFNLISRFDNISSEVSNICADTFPYAPQLPNVSAINDKYGGWKMAPSNVMFSNGEMDPWRTLGVQADLEINPNAVIRKSTKTIPTCNIPPPNGEVFGQVYPAQVHISDLLSSFYIEIEDQPSPFEAGFDLFTKALNEWLPCFNGLH</sequence>
<evidence type="ECO:0000256" key="3">
    <source>
        <dbReference type="ARBA" id="ARBA00022729"/>
    </source>
</evidence>
<evidence type="ECO:0000256" key="6">
    <source>
        <dbReference type="SAM" id="MobiDB-lite"/>
    </source>
</evidence>
<keyword evidence="5" id="KW-0325">Glycoprotein</keyword>
<evidence type="ECO:0000256" key="5">
    <source>
        <dbReference type="ARBA" id="ARBA00023180"/>
    </source>
</evidence>
<name>A0A4Z1K5V5_9HELO</name>
<dbReference type="PRINTS" id="PR00092">
    <property type="entry name" value="TYROSINASE"/>
</dbReference>
<accession>A0A4Z1K5V5</accession>
<feature type="domain" description="Tyrosinase copper-binding" evidence="8">
    <location>
        <begin position="128"/>
        <end position="319"/>
    </location>
</feature>
<dbReference type="Gene3D" id="1.20.120.980">
    <property type="entry name" value="Serine carboxypeptidase S28, SKS domain"/>
    <property type="match status" value="2"/>
</dbReference>
<evidence type="ECO:0000256" key="2">
    <source>
        <dbReference type="ARBA" id="ARBA00022670"/>
    </source>
</evidence>
<dbReference type="GO" id="GO:0070008">
    <property type="term" value="F:serine-type exopeptidase activity"/>
    <property type="evidence" value="ECO:0007669"/>
    <property type="project" value="InterPro"/>
</dbReference>
<proteinExistence type="inferred from homology"/>
<keyword evidence="10" id="KW-1185">Reference proteome</keyword>
<evidence type="ECO:0000256" key="1">
    <source>
        <dbReference type="ARBA" id="ARBA00011079"/>
    </source>
</evidence>
<dbReference type="GO" id="GO:0016491">
    <property type="term" value="F:oxidoreductase activity"/>
    <property type="evidence" value="ECO:0007669"/>
    <property type="project" value="InterPro"/>
</dbReference>
<dbReference type="Gene3D" id="1.10.1280.10">
    <property type="entry name" value="Di-copper center containing domain from catechol oxidase"/>
    <property type="match status" value="1"/>
</dbReference>
<dbReference type="InterPro" id="IPR002227">
    <property type="entry name" value="Tyrosinase_Cu-bd"/>
</dbReference>
<evidence type="ECO:0000259" key="8">
    <source>
        <dbReference type="Pfam" id="PF00264"/>
    </source>
</evidence>
<reference evidence="9 10" key="1">
    <citation type="submission" date="2017-12" db="EMBL/GenBank/DDBJ databases">
        <title>Comparative genomics of Botrytis spp.</title>
        <authorList>
            <person name="Valero-Jimenez C.A."/>
            <person name="Tapia P."/>
            <person name="Veloso J."/>
            <person name="Silva-Moreno E."/>
            <person name="Staats M."/>
            <person name="Valdes J.H."/>
            <person name="Van Kan J.A.L."/>
        </authorList>
    </citation>
    <scope>NUCLEOTIDE SEQUENCE [LARGE SCALE GENOMIC DNA]</scope>
    <source>
        <strain evidence="9 10">MUCL3349</strain>
    </source>
</reference>
<comment type="similarity">
    <text evidence="1">Belongs to the peptidase S28 family.</text>
</comment>
<evidence type="ECO:0000256" key="4">
    <source>
        <dbReference type="ARBA" id="ARBA00022801"/>
    </source>
</evidence>
<keyword evidence="2" id="KW-0645">Protease</keyword>
<organism evidence="9 10">
    <name type="scientific">Botrytis porri</name>
    <dbReference type="NCBI Taxonomy" id="87229"/>
    <lineage>
        <taxon>Eukaryota</taxon>
        <taxon>Fungi</taxon>
        <taxon>Dikarya</taxon>
        <taxon>Ascomycota</taxon>
        <taxon>Pezizomycotina</taxon>
        <taxon>Leotiomycetes</taxon>
        <taxon>Helotiales</taxon>
        <taxon>Sclerotiniaceae</taxon>
        <taxon>Botrytis</taxon>
    </lineage>
</organism>
<dbReference type="InterPro" id="IPR008922">
    <property type="entry name" value="Di-copper_centre_dom_sf"/>
</dbReference>
<dbReference type="Pfam" id="PF05577">
    <property type="entry name" value="Peptidase_S28"/>
    <property type="match status" value="3"/>
</dbReference>
<feature type="region of interest" description="Disordered" evidence="6">
    <location>
        <begin position="1"/>
        <end position="36"/>
    </location>
</feature>
<comment type="caution">
    <text evidence="9">The sequence shown here is derived from an EMBL/GenBank/DDBJ whole genome shotgun (WGS) entry which is preliminary data.</text>
</comment>
<gene>
    <name evidence="9" type="ORF">BPOR_1398g00010</name>
</gene>
<dbReference type="InterPro" id="IPR008758">
    <property type="entry name" value="Peptidase_S28"/>
</dbReference>
<dbReference type="GO" id="GO:0008239">
    <property type="term" value="F:dipeptidyl-peptidase activity"/>
    <property type="evidence" value="ECO:0007669"/>
    <property type="project" value="TreeGrafter"/>
</dbReference>
<dbReference type="Proteomes" id="UP000297280">
    <property type="component" value="Unassembled WGS sequence"/>
</dbReference>
<evidence type="ECO:0000313" key="10">
    <source>
        <dbReference type="Proteomes" id="UP000297280"/>
    </source>
</evidence>
<evidence type="ECO:0000256" key="7">
    <source>
        <dbReference type="SAM" id="Phobius"/>
    </source>
</evidence>
<dbReference type="EMBL" id="PQXO01001390">
    <property type="protein sequence ID" value="TGO81038.1"/>
    <property type="molecule type" value="Genomic_DNA"/>
</dbReference>
<dbReference type="Gene3D" id="3.40.50.1820">
    <property type="entry name" value="alpha/beta hydrolase"/>
    <property type="match status" value="2"/>
</dbReference>
<protein>
    <recommendedName>
        <fullName evidence="8">Tyrosinase copper-binding domain-containing protein</fullName>
    </recommendedName>
</protein>
<dbReference type="SUPFAM" id="SSF48056">
    <property type="entry name" value="Di-copper centre-containing domain"/>
    <property type="match status" value="1"/>
</dbReference>
<keyword evidence="4" id="KW-0378">Hydrolase</keyword>
<dbReference type="InterPro" id="IPR042269">
    <property type="entry name" value="Ser_carbopepase_S28_SKS"/>
</dbReference>
<keyword evidence="7" id="KW-1133">Transmembrane helix</keyword>
<dbReference type="InterPro" id="IPR029058">
    <property type="entry name" value="AB_hydrolase_fold"/>
</dbReference>
<dbReference type="Pfam" id="PF00264">
    <property type="entry name" value="Tyrosinase"/>
    <property type="match status" value="1"/>
</dbReference>
<feature type="transmembrane region" description="Helical" evidence="7">
    <location>
        <begin position="47"/>
        <end position="68"/>
    </location>
</feature>
<dbReference type="PANTHER" id="PTHR11010:SF109">
    <property type="entry name" value="PEPTIDASE, FAMILY S28, PUTATIVE (AFU_ORTHOLOGUE AFUA_4G03790)-RELATED"/>
    <property type="match status" value="1"/>
</dbReference>